<proteinExistence type="predicted"/>
<accession>A0ABD5QJT7</accession>
<protein>
    <submittedName>
        <fullName evidence="1">Uncharacterized protein</fullName>
    </submittedName>
</protein>
<dbReference type="AlphaFoldDB" id="A0ABD5QJT7"/>
<dbReference type="Proteomes" id="UP001595925">
    <property type="component" value="Unassembled WGS sequence"/>
</dbReference>
<keyword evidence="2" id="KW-1185">Reference proteome</keyword>
<dbReference type="EMBL" id="JBHSJG010000044">
    <property type="protein sequence ID" value="MFC4989274.1"/>
    <property type="molecule type" value="Genomic_DNA"/>
</dbReference>
<comment type="caution">
    <text evidence="1">The sequence shown here is derived from an EMBL/GenBank/DDBJ whole genome shotgun (WGS) entry which is preliminary data.</text>
</comment>
<organism evidence="1 2">
    <name type="scientific">Saliphagus infecundisoli</name>
    <dbReference type="NCBI Taxonomy" id="1849069"/>
    <lineage>
        <taxon>Archaea</taxon>
        <taxon>Methanobacteriati</taxon>
        <taxon>Methanobacteriota</taxon>
        <taxon>Stenosarchaea group</taxon>
        <taxon>Halobacteria</taxon>
        <taxon>Halobacteriales</taxon>
        <taxon>Natrialbaceae</taxon>
        <taxon>Saliphagus</taxon>
    </lineage>
</organism>
<sequence length="344" mass="40019">MFLSDLTKETAEEIMANPPPEFNPESTTVVFLDQNKWGTLHNARHNPESPHQDSYETILSSANNGSATYPFSLPRQLETDEHSDLTFRRQLYELMLDLSHNICFKNFFLVTKAERIAYLKNCFPGHTEPGPINEVFDHGLIAPLGMPSFPGFSSKDNQKIRRFFRSERFARMLIQDDDYLAEAAEYQQQTDHIDLQKRENARQRSRELADTDEERWDILLARDLAQHLLPLLTQHAQGVNFNIQPHIHNDLQNHDFNIEEFLTQFPTYYCQIVLSHGRDFHWDRKIEANDLLDIMSLAVAIPYSDIVVTEQFFAGVAYKHDLHERFDTQILTGITDLSDRLPKQ</sequence>
<evidence type="ECO:0000313" key="1">
    <source>
        <dbReference type="EMBL" id="MFC4989274.1"/>
    </source>
</evidence>
<name>A0ABD5QJT7_9EURY</name>
<dbReference type="RefSeq" id="WP_224829884.1">
    <property type="nucleotide sequence ID" value="NZ_JAIVEF010000030.1"/>
</dbReference>
<reference evidence="1 2" key="1">
    <citation type="journal article" date="2019" name="Int. J. Syst. Evol. Microbiol.">
        <title>The Global Catalogue of Microorganisms (GCM) 10K type strain sequencing project: providing services to taxonomists for standard genome sequencing and annotation.</title>
        <authorList>
            <consortium name="The Broad Institute Genomics Platform"/>
            <consortium name="The Broad Institute Genome Sequencing Center for Infectious Disease"/>
            <person name="Wu L."/>
            <person name="Ma J."/>
        </authorList>
    </citation>
    <scope>NUCLEOTIDE SEQUENCE [LARGE SCALE GENOMIC DNA]</scope>
    <source>
        <strain evidence="1 2">CGMCC 1.15824</strain>
    </source>
</reference>
<gene>
    <name evidence="1" type="ORF">ACFPFO_16215</name>
</gene>
<evidence type="ECO:0000313" key="2">
    <source>
        <dbReference type="Proteomes" id="UP001595925"/>
    </source>
</evidence>